<comment type="caution">
    <text evidence="2">The sequence shown here is derived from an EMBL/GenBank/DDBJ whole genome shotgun (WGS) entry which is preliminary data.</text>
</comment>
<feature type="transmembrane region" description="Helical" evidence="1">
    <location>
        <begin position="18"/>
        <end position="40"/>
    </location>
</feature>
<dbReference type="Proteomes" id="UP000823399">
    <property type="component" value="Unassembled WGS sequence"/>
</dbReference>
<sequence length="148" mass="16199">DKFPDIFGGSELLKTYPYLLPCSISALSISIIWLVMYICLKEPSSNVIVGFGEGCPGEVQLKPLPLRALLTSKGFNSVLPVFYAIPIELGGLSLDPPHIGVLLAASGVIHGTFQLLSYVLLYRFLVILVYGKIPNNIIMNDHVHYDPV</sequence>
<evidence type="ECO:0000313" key="3">
    <source>
        <dbReference type="Proteomes" id="UP000823399"/>
    </source>
</evidence>
<evidence type="ECO:0000256" key="1">
    <source>
        <dbReference type="SAM" id="Phobius"/>
    </source>
</evidence>
<dbReference type="GeneID" id="64701143"/>
<reference evidence="2" key="1">
    <citation type="journal article" date="2020" name="New Phytol.">
        <title>Comparative genomics reveals dynamic genome evolution in host specialist ectomycorrhizal fungi.</title>
        <authorList>
            <person name="Lofgren L.A."/>
            <person name="Nguyen N.H."/>
            <person name="Vilgalys R."/>
            <person name="Ruytinx J."/>
            <person name="Liao H.L."/>
            <person name="Branco S."/>
            <person name="Kuo A."/>
            <person name="LaButti K."/>
            <person name="Lipzen A."/>
            <person name="Andreopoulos W."/>
            <person name="Pangilinan J."/>
            <person name="Riley R."/>
            <person name="Hundley H."/>
            <person name="Na H."/>
            <person name="Barry K."/>
            <person name="Grigoriev I.V."/>
            <person name="Stajich J.E."/>
            <person name="Kennedy P.G."/>
        </authorList>
    </citation>
    <scope>NUCLEOTIDE SEQUENCE</scope>
    <source>
        <strain evidence="2">FC423</strain>
    </source>
</reference>
<evidence type="ECO:0000313" key="2">
    <source>
        <dbReference type="EMBL" id="KAG2092802.1"/>
    </source>
</evidence>
<dbReference type="EMBL" id="JABBWM010000088">
    <property type="protein sequence ID" value="KAG2092802.1"/>
    <property type="molecule type" value="Genomic_DNA"/>
</dbReference>
<keyword evidence="3" id="KW-1185">Reference proteome</keyword>
<proteinExistence type="predicted"/>
<feature type="transmembrane region" description="Helical" evidence="1">
    <location>
        <begin position="99"/>
        <end position="122"/>
    </location>
</feature>
<dbReference type="RefSeq" id="XP_041286977.1">
    <property type="nucleotide sequence ID" value="XM_041438884.1"/>
</dbReference>
<organism evidence="2 3">
    <name type="scientific">Suillus discolor</name>
    <dbReference type="NCBI Taxonomy" id="1912936"/>
    <lineage>
        <taxon>Eukaryota</taxon>
        <taxon>Fungi</taxon>
        <taxon>Dikarya</taxon>
        <taxon>Basidiomycota</taxon>
        <taxon>Agaricomycotina</taxon>
        <taxon>Agaricomycetes</taxon>
        <taxon>Agaricomycetidae</taxon>
        <taxon>Boletales</taxon>
        <taxon>Suillineae</taxon>
        <taxon>Suillaceae</taxon>
        <taxon>Suillus</taxon>
    </lineage>
</organism>
<keyword evidence="1" id="KW-0472">Membrane</keyword>
<keyword evidence="1" id="KW-0812">Transmembrane</keyword>
<accession>A0A9P7JNJ0</accession>
<feature type="non-terminal residue" evidence="2">
    <location>
        <position position="148"/>
    </location>
</feature>
<feature type="transmembrane region" description="Helical" evidence="1">
    <location>
        <begin position="68"/>
        <end position="87"/>
    </location>
</feature>
<dbReference type="AlphaFoldDB" id="A0A9P7JNJ0"/>
<keyword evidence="1" id="KW-1133">Transmembrane helix</keyword>
<gene>
    <name evidence="2" type="ORF">F5147DRAFT_721800</name>
</gene>
<protein>
    <submittedName>
        <fullName evidence="2">Uncharacterized protein</fullName>
    </submittedName>
</protein>
<name>A0A9P7JNJ0_9AGAM</name>
<dbReference type="OrthoDB" id="419616at2759"/>